<sequence>MIRGYRFIFITIICFAWIQCSQPDQYVTAPLKTTDGRFIGLGDPFVYQHEGTYYMTGTSVPDSGFNYYTSTDLITWEFRGALFRPSENHYGKGYFWAPEVKFYRNKFYLTYSSRDEASGLLLPALAVSDNPDGPYRELFAPWFNTGQSAIDCHIFVDDNPEQTPYLFFSQNGEEAGYSYGKNYVVELLPDLSGFVGNPVIVGEASQQWEKVDYGTNRCNEGVFAFKHAGEYHITYSANHTSYSHYGVGTAKAVHPLGPWIKDMDNPILASNDSLQISSPGHSCLITSPNGKEQYIVYHAHRDYNGPRPSDDRIVYMSRIYFNSNGELRVKLP</sequence>
<accession>A0A1G4G967</accession>
<dbReference type="EMBL" id="LT608328">
    <property type="protein sequence ID" value="SCM59045.1"/>
    <property type="molecule type" value="Genomic_DNA"/>
</dbReference>
<evidence type="ECO:0000256" key="5">
    <source>
        <dbReference type="PIRSR" id="PIRSR606710-2"/>
    </source>
</evidence>
<dbReference type="InterPro" id="IPR006710">
    <property type="entry name" value="Glyco_hydro_43"/>
</dbReference>
<dbReference type="InterPro" id="IPR051795">
    <property type="entry name" value="Glycosyl_Hydrlase_43"/>
</dbReference>
<evidence type="ECO:0000256" key="4">
    <source>
        <dbReference type="PIRSR" id="PIRSR606710-1"/>
    </source>
</evidence>
<dbReference type="CDD" id="cd08991">
    <property type="entry name" value="GH43_HoAraf43-like"/>
    <property type="match status" value="1"/>
</dbReference>
<gene>
    <name evidence="7" type="ORF">ING2E5A_2234</name>
</gene>
<evidence type="ECO:0000256" key="1">
    <source>
        <dbReference type="ARBA" id="ARBA00009865"/>
    </source>
</evidence>
<organism evidence="7 8">
    <name type="scientific">Petrimonas mucosa</name>
    <dbReference type="NCBI Taxonomy" id="1642646"/>
    <lineage>
        <taxon>Bacteria</taxon>
        <taxon>Pseudomonadati</taxon>
        <taxon>Bacteroidota</taxon>
        <taxon>Bacteroidia</taxon>
        <taxon>Bacteroidales</taxon>
        <taxon>Dysgonomonadaceae</taxon>
        <taxon>Petrimonas</taxon>
    </lineage>
</organism>
<evidence type="ECO:0000313" key="7">
    <source>
        <dbReference type="EMBL" id="SCM59045.1"/>
    </source>
</evidence>
<name>A0A1G4G967_9BACT</name>
<comment type="similarity">
    <text evidence="1 6">Belongs to the glycosyl hydrolase 43 family.</text>
</comment>
<keyword evidence="8" id="KW-1185">Reference proteome</keyword>
<dbReference type="PANTHER" id="PTHR42812:SF14">
    <property type="entry name" value="SECRETED PROTEIN"/>
    <property type="match status" value="1"/>
</dbReference>
<feature type="active site" description="Proton donor" evidence="4">
    <location>
        <position position="220"/>
    </location>
</feature>
<dbReference type="EC" id="3.2.1.55" evidence="7"/>
<dbReference type="AlphaFoldDB" id="A0A1G4G967"/>
<reference evidence="7 8" key="1">
    <citation type="submission" date="2016-08" db="EMBL/GenBank/DDBJ databases">
        <authorList>
            <person name="Seilhamer J.J."/>
        </authorList>
    </citation>
    <scope>NUCLEOTIDE SEQUENCE [LARGE SCALE GENOMIC DNA]</scope>
    <source>
        <strain evidence="7">ING2-E5A</strain>
    </source>
</reference>
<dbReference type="Gene3D" id="2.115.10.20">
    <property type="entry name" value="Glycosyl hydrolase domain, family 43"/>
    <property type="match status" value="1"/>
</dbReference>
<dbReference type="STRING" id="1642646.ING2E5A_2234"/>
<evidence type="ECO:0000256" key="2">
    <source>
        <dbReference type="ARBA" id="ARBA00022801"/>
    </source>
</evidence>
<dbReference type="Pfam" id="PF04616">
    <property type="entry name" value="Glyco_hydro_43"/>
    <property type="match status" value="1"/>
</dbReference>
<dbReference type="GO" id="GO:0046556">
    <property type="term" value="F:alpha-L-arabinofuranosidase activity"/>
    <property type="evidence" value="ECO:0007669"/>
    <property type="project" value="UniProtKB-EC"/>
</dbReference>
<feature type="active site" description="Proton acceptor" evidence="4">
    <location>
        <position position="43"/>
    </location>
</feature>
<proteinExistence type="inferred from homology"/>
<evidence type="ECO:0000256" key="6">
    <source>
        <dbReference type="RuleBase" id="RU361187"/>
    </source>
</evidence>
<keyword evidence="3 6" id="KW-0326">Glycosidase</keyword>
<dbReference type="SUPFAM" id="SSF75005">
    <property type="entry name" value="Arabinanase/levansucrase/invertase"/>
    <property type="match status" value="1"/>
</dbReference>
<evidence type="ECO:0000256" key="3">
    <source>
        <dbReference type="ARBA" id="ARBA00023295"/>
    </source>
</evidence>
<dbReference type="PANTHER" id="PTHR42812">
    <property type="entry name" value="BETA-XYLOSIDASE"/>
    <property type="match status" value="1"/>
</dbReference>
<feature type="site" description="Important for catalytic activity, responsible for pKa modulation of the active site Glu and correct orientation of both the proton donor and substrate" evidence="5">
    <location>
        <position position="151"/>
    </location>
</feature>
<dbReference type="GO" id="GO:0005975">
    <property type="term" value="P:carbohydrate metabolic process"/>
    <property type="evidence" value="ECO:0007669"/>
    <property type="project" value="InterPro"/>
</dbReference>
<dbReference type="InterPro" id="IPR023296">
    <property type="entry name" value="Glyco_hydro_beta-prop_sf"/>
</dbReference>
<dbReference type="Proteomes" id="UP000178485">
    <property type="component" value="Chromosome i"/>
</dbReference>
<keyword evidence="2 6" id="KW-0378">Hydrolase</keyword>
<evidence type="ECO:0000313" key="8">
    <source>
        <dbReference type="Proteomes" id="UP000178485"/>
    </source>
</evidence>
<protein>
    <submittedName>
        <fullName evidence="7">Extracellular exo-alpha-(1-&gt;5)-L-arabinofuranosidase</fullName>
        <ecNumber evidence="7">3.2.1.55</ecNumber>
    </submittedName>
</protein>
<dbReference type="KEGG" id="pmuc:ING2E5A_2234"/>